<feature type="region of interest" description="Disordered" evidence="1">
    <location>
        <begin position="1"/>
        <end position="29"/>
    </location>
</feature>
<dbReference type="AlphaFoldDB" id="A0A0U5FNP2"/>
<organism evidence="2 3">
    <name type="scientific">Xanthomonas citri pv. citri</name>
    <dbReference type="NCBI Taxonomy" id="611301"/>
    <lineage>
        <taxon>Bacteria</taxon>
        <taxon>Pseudomonadati</taxon>
        <taxon>Pseudomonadota</taxon>
        <taxon>Gammaproteobacteria</taxon>
        <taxon>Lysobacterales</taxon>
        <taxon>Lysobacteraceae</taxon>
        <taxon>Xanthomonas</taxon>
    </lineage>
</organism>
<feature type="compositionally biased region" description="Gly residues" evidence="1">
    <location>
        <begin position="1"/>
        <end position="11"/>
    </location>
</feature>
<evidence type="ECO:0000313" key="2">
    <source>
        <dbReference type="EMBL" id="CEG17862.1"/>
    </source>
</evidence>
<reference evidence="2 3" key="1">
    <citation type="submission" date="2014-09" db="EMBL/GenBank/DDBJ databases">
        <authorList>
            <person name="Regsiter A."/>
        </authorList>
    </citation>
    <scope>NUCLEOTIDE SEQUENCE [LARGE SCALE GENOMIC DNA]</scope>
</reference>
<keyword evidence="3" id="KW-1185">Reference proteome</keyword>
<accession>A0A0U5FNP2</accession>
<comment type="caution">
    <text evidence="2">The sequence shown here is derived from an EMBL/GenBank/DDBJ whole genome shotgun (WGS) entry which is preliminary data.</text>
</comment>
<evidence type="ECO:0000256" key="1">
    <source>
        <dbReference type="SAM" id="MobiDB-lite"/>
    </source>
</evidence>
<dbReference type="EMBL" id="CCXZ01000166">
    <property type="protein sequence ID" value="CEG17862.1"/>
    <property type="molecule type" value="Genomic_DNA"/>
</dbReference>
<protein>
    <submittedName>
        <fullName evidence="2">Uncharacterized protein</fullName>
    </submittedName>
</protein>
<dbReference type="Proteomes" id="UP000052230">
    <property type="component" value="Unassembled WGS sequence"/>
</dbReference>
<proteinExistence type="predicted"/>
<evidence type="ECO:0000313" key="3">
    <source>
        <dbReference type="Proteomes" id="UP000052230"/>
    </source>
</evidence>
<gene>
    <name evidence="2" type="ORF">XAC3562_70133</name>
</gene>
<name>A0A0U5FNP2_XANCI</name>
<sequence>MCRVGAGGPRGEYGQTSGPQQKSELKFNY</sequence>